<dbReference type="InterPro" id="IPR005644">
    <property type="entry name" value="NolW-like"/>
</dbReference>
<evidence type="ECO:0000256" key="2">
    <source>
        <dbReference type="ARBA" id="ARBA00006304"/>
    </source>
</evidence>
<comment type="function">
    <text evidence="10">Required for type IV pilus biogenesis and competence. Could function as a pore for exit of the pilus but also as a channel for entry of heme and antimicrobial agents and uptake of transforming DNA.</text>
</comment>
<dbReference type="Pfam" id="PF00263">
    <property type="entry name" value="Secretin"/>
    <property type="match status" value="1"/>
</dbReference>
<dbReference type="Gene3D" id="3.30.1370.130">
    <property type="match status" value="1"/>
</dbReference>
<evidence type="ECO:0000256" key="6">
    <source>
        <dbReference type="ARBA" id="ARBA00022927"/>
    </source>
</evidence>
<dbReference type="InterPro" id="IPR038591">
    <property type="entry name" value="NolW-like_sf"/>
</dbReference>
<dbReference type="EMBL" id="JAGQDD010000007">
    <property type="protein sequence ID" value="MBQ0931243.1"/>
    <property type="molecule type" value="Genomic_DNA"/>
</dbReference>
<dbReference type="Proteomes" id="UP000676246">
    <property type="component" value="Unassembled WGS sequence"/>
</dbReference>
<gene>
    <name evidence="14" type="ORF">KAK03_12170</name>
</gene>
<evidence type="ECO:0000256" key="4">
    <source>
        <dbReference type="ARBA" id="ARBA00022448"/>
    </source>
</evidence>
<evidence type="ECO:0000256" key="10">
    <source>
        <dbReference type="ARBA" id="ARBA00024678"/>
    </source>
</evidence>
<dbReference type="InterPro" id="IPR004845">
    <property type="entry name" value="T2SS_GspD_CS"/>
</dbReference>
<evidence type="ECO:0000256" key="9">
    <source>
        <dbReference type="ARBA" id="ARBA00023287"/>
    </source>
</evidence>
<dbReference type="InterPro" id="IPR004846">
    <property type="entry name" value="T2SS/T3SS_dom"/>
</dbReference>
<sequence length="731" mass="78034">MNNGLESRKMRSRFSAALVLVAGMLWSGLASAENLVRSITASQQGGSDVVRIELTEPLAGNPGGFVIQSPPRVAIDLPGVGNGLGRSSVDVAQGNVRSVSVASAGERTRLVLNLKQSANYRTQVQGNTLLVLLDGAAMSSAETTTGTPAQPSFAASQNQEQLAIRDIDFRRGPDGAGRVVVSLANTQVGVDLRQQGQNLVVEFLRSTLPERLRRKLDVSDFGSPVQSVSTTQSGDRVRMLVEPRGAWEHSAYQTDTQFVLEVRPLKQDPNKLSQGPGYRGDKLSLNFQNIEIRSLLQVIADFSSFNVVTSDTVSGNVTLRLKDVPWDQALDIILQAKGLGMRKSGNVLWIAPKDELAAKEQVELEAKKKIAELEPLRTQAFQLNYTKSEDVAKALIGTSTGGGGGAGSGSSGGNNATRILSPRGSVLFEQRTNQLFVSDIPSKLEEVQQMIAKIDIPVRQVLIEARIVEADDKFGRALGAKLGVADLRGLRGGVPGYSVGGGNYVSIGGNYVNTGIQTGQTPNTATSYNNTQVVNLPANTGSISTEAAANIALTLFSATANRFLNLELSALEAEGKGKIVSSPRVITADQIKAEIEQGEEIPYLVASTAGNTSVQFRKASLRLEVTPQITPEGSVLLDVAVYKDSRGVTTTAGPVINTKRAKTQVLVENGGTVVLGGIFTQNDSDEVNKVPFLGDIPFVGNLFKNRVRFSNRTELLIFITPKVVTDRTGAR</sequence>
<keyword evidence="6" id="KW-0653">Protein transport</keyword>
<dbReference type="SMART" id="SM00965">
    <property type="entry name" value="STN"/>
    <property type="match status" value="1"/>
</dbReference>
<comment type="similarity">
    <text evidence="2">Belongs to the bacterial secretin family. PilQ subfamily.</text>
</comment>
<dbReference type="GO" id="GO:0009306">
    <property type="term" value="P:protein secretion"/>
    <property type="evidence" value="ECO:0007669"/>
    <property type="project" value="InterPro"/>
</dbReference>
<evidence type="ECO:0000256" key="7">
    <source>
        <dbReference type="ARBA" id="ARBA00023136"/>
    </source>
</evidence>
<protein>
    <recommendedName>
        <fullName evidence="3">Type IV pilus biogenesis and competence protein PilQ</fullName>
    </recommendedName>
</protein>
<dbReference type="GO" id="GO:0030420">
    <property type="term" value="P:establishment of competence for transformation"/>
    <property type="evidence" value="ECO:0007669"/>
    <property type="project" value="UniProtKB-KW"/>
</dbReference>
<dbReference type="InterPro" id="IPR021731">
    <property type="entry name" value="AMIN_dom"/>
</dbReference>
<reference evidence="14 15" key="1">
    <citation type="submission" date="2021-04" db="EMBL/GenBank/DDBJ databases">
        <title>The genome sequence of Ideonella sp. 3Y2.</title>
        <authorList>
            <person name="Liu Y."/>
        </authorList>
    </citation>
    <scope>NUCLEOTIDE SEQUENCE [LARGE SCALE GENOMIC DNA]</scope>
    <source>
        <strain evidence="14 15">3Y2</strain>
    </source>
</reference>
<organism evidence="14 15">
    <name type="scientific">Ideonella alba</name>
    <dbReference type="NCBI Taxonomy" id="2824118"/>
    <lineage>
        <taxon>Bacteria</taxon>
        <taxon>Pseudomonadati</taxon>
        <taxon>Pseudomonadota</taxon>
        <taxon>Betaproteobacteria</taxon>
        <taxon>Burkholderiales</taxon>
        <taxon>Sphaerotilaceae</taxon>
        <taxon>Ideonella</taxon>
    </lineage>
</organism>
<evidence type="ECO:0000256" key="11">
    <source>
        <dbReference type="ARBA" id="ARBA00025897"/>
    </source>
</evidence>
<keyword evidence="5" id="KW-0732">Signal</keyword>
<evidence type="ECO:0000313" key="15">
    <source>
        <dbReference type="Proteomes" id="UP000676246"/>
    </source>
</evidence>
<dbReference type="Gene3D" id="2.60.40.3500">
    <property type="match status" value="1"/>
</dbReference>
<name>A0A940Y9B0_9BURK</name>
<evidence type="ECO:0000259" key="13">
    <source>
        <dbReference type="SMART" id="SM00965"/>
    </source>
</evidence>
<keyword evidence="9" id="KW-0178">Competence</keyword>
<evidence type="ECO:0000256" key="8">
    <source>
        <dbReference type="ARBA" id="ARBA00023237"/>
    </source>
</evidence>
<dbReference type="PANTHER" id="PTHR30604">
    <property type="entry name" value="PROTEIN TRANSPORT PROTEIN HOFQ"/>
    <property type="match status" value="1"/>
</dbReference>
<accession>A0A940Y9B0</accession>
<feature type="domain" description="Secretin/TonB short N-terminal" evidence="13">
    <location>
        <begin position="305"/>
        <end position="353"/>
    </location>
</feature>
<evidence type="ECO:0000313" key="14">
    <source>
        <dbReference type="EMBL" id="MBQ0931243.1"/>
    </source>
</evidence>
<dbReference type="Gene3D" id="3.30.1370.120">
    <property type="match status" value="1"/>
</dbReference>
<evidence type="ECO:0000256" key="3">
    <source>
        <dbReference type="ARBA" id="ARBA00014124"/>
    </source>
</evidence>
<keyword evidence="7" id="KW-0472">Membrane</keyword>
<keyword evidence="8" id="KW-0998">Cell outer membrane</keyword>
<keyword evidence="15" id="KW-1185">Reference proteome</keyword>
<comment type="caution">
    <text evidence="14">The sequence shown here is derived from an EMBL/GenBank/DDBJ whole genome shotgun (WGS) entry which is preliminary data.</text>
</comment>
<dbReference type="Pfam" id="PF11741">
    <property type="entry name" value="AMIN"/>
    <property type="match status" value="2"/>
</dbReference>
<comment type="subcellular location">
    <subcellularLocation>
        <location evidence="1 12">Cell outer membrane</location>
    </subcellularLocation>
</comment>
<evidence type="ECO:0000256" key="1">
    <source>
        <dbReference type="ARBA" id="ARBA00004442"/>
    </source>
</evidence>
<dbReference type="Pfam" id="PF03958">
    <property type="entry name" value="Secretin_N"/>
    <property type="match status" value="1"/>
</dbReference>
<dbReference type="Pfam" id="PF07660">
    <property type="entry name" value="STN"/>
    <property type="match status" value="1"/>
</dbReference>
<proteinExistence type="inferred from homology"/>
<dbReference type="NCBIfam" id="TIGR02515">
    <property type="entry name" value="IV_pilus_PilQ"/>
    <property type="match status" value="1"/>
</dbReference>
<dbReference type="PROSITE" id="PS00875">
    <property type="entry name" value="T2SP_D"/>
    <property type="match status" value="1"/>
</dbReference>
<dbReference type="InterPro" id="IPR051808">
    <property type="entry name" value="Type_IV_pilus_biogenesis"/>
</dbReference>
<comment type="subunit">
    <text evidence="11">Homododecamer. Tetramer of trimer.</text>
</comment>
<evidence type="ECO:0000256" key="5">
    <source>
        <dbReference type="ARBA" id="ARBA00022729"/>
    </source>
</evidence>
<dbReference type="AlphaFoldDB" id="A0A940Y9B0"/>
<keyword evidence="4 12" id="KW-0813">Transport</keyword>
<dbReference type="Gene3D" id="2.60.40.3470">
    <property type="match status" value="1"/>
</dbReference>
<dbReference type="PANTHER" id="PTHR30604:SF1">
    <property type="entry name" value="DNA UTILIZATION PROTEIN HOFQ"/>
    <property type="match status" value="1"/>
</dbReference>
<dbReference type="InterPro" id="IPR013355">
    <property type="entry name" value="Pilus_4_PilQ"/>
</dbReference>
<dbReference type="InterPro" id="IPR001775">
    <property type="entry name" value="GspD/PilQ"/>
</dbReference>
<evidence type="ECO:0000256" key="12">
    <source>
        <dbReference type="RuleBase" id="RU004004"/>
    </source>
</evidence>
<dbReference type="GO" id="GO:0009279">
    <property type="term" value="C:cell outer membrane"/>
    <property type="evidence" value="ECO:0007669"/>
    <property type="project" value="UniProtKB-SubCell"/>
</dbReference>
<dbReference type="PRINTS" id="PR00811">
    <property type="entry name" value="BCTERIALGSPD"/>
</dbReference>
<dbReference type="InterPro" id="IPR011662">
    <property type="entry name" value="Secretin/TonB_short_N"/>
</dbReference>